<evidence type="ECO:0000313" key="3">
    <source>
        <dbReference type="Proteomes" id="UP000516046"/>
    </source>
</evidence>
<dbReference type="InterPro" id="IPR002934">
    <property type="entry name" value="Polymerase_NTP_transf_dom"/>
</dbReference>
<dbReference type="CDD" id="cd05403">
    <property type="entry name" value="NT_KNTase_like"/>
    <property type="match status" value="1"/>
</dbReference>
<dbReference type="EMBL" id="CP060696">
    <property type="protein sequence ID" value="QNO19489.1"/>
    <property type="molecule type" value="Genomic_DNA"/>
</dbReference>
<dbReference type="Proteomes" id="UP000516046">
    <property type="component" value="Chromosome"/>
</dbReference>
<evidence type="ECO:0000259" key="1">
    <source>
        <dbReference type="Pfam" id="PF01909"/>
    </source>
</evidence>
<dbReference type="SUPFAM" id="SSF81301">
    <property type="entry name" value="Nucleotidyltransferase"/>
    <property type="match status" value="1"/>
</dbReference>
<gene>
    <name evidence="2" type="ORF">H6X83_09630</name>
</gene>
<dbReference type="KEGG" id="caml:H6X83_09630"/>
<proteinExistence type="predicted"/>
<dbReference type="Gene3D" id="3.30.460.10">
    <property type="entry name" value="Beta Polymerase, domain 2"/>
    <property type="match status" value="1"/>
</dbReference>
<organism evidence="2 3">
    <name type="scientific">Caproicibacterium amylolyticum</name>
    <dbReference type="NCBI Taxonomy" id="2766537"/>
    <lineage>
        <taxon>Bacteria</taxon>
        <taxon>Bacillati</taxon>
        <taxon>Bacillota</taxon>
        <taxon>Clostridia</taxon>
        <taxon>Eubacteriales</taxon>
        <taxon>Oscillospiraceae</taxon>
        <taxon>Caproicibacterium</taxon>
    </lineage>
</organism>
<dbReference type="GO" id="GO:0016779">
    <property type="term" value="F:nucleotidyltransferase activity"/>
    <property type="evidence" value="ECO:0007669"/>
    <property type="project" value="InterPro"/>
</dbReference>
<dbReference type="AlphaFoldDB" id="A0A7G9WLC7"/>
<evidence type="ECO:0000313" key="2">
    <source>
        <dbReference type="EMBL" id="QNO19489.1"/>
    </source>
</evidence>
<feature type="domain" description="Polymerase nucleotidyl transferase" evidence="1">
    <location>
        <begin position="11"/>
        <end position="53"/>
    </location>
</feature>
<dbReference type="InterPro" id="IPR043519">
    <property type="entry name" value="NT_sf"/>
</dbReference>
<protein>
    <submittedName>
        <fullName evidence="2">Nucleotidyltransferase domain-containing protein</fullName>
    </submittedName>
</protein>
<reference evidence="2 3" key="1">
    <citation type="submission" date="2020-08" db="EMBL/GenBank/DDBJ databases">
        <authorList>
            <person name="Ren C."/>
            <person name="Gu Y."/>
            <person name="Xu Y."/>
        </authorList>
    </citation>
    <scope>NUCLEOTIDE SEQUENCE [LARGE SCALE GENOMIC DNA]</scope>
    <source>
        <strain evidence="2 3">LBM18003</strain>
    </source>
</reference>
<keyword evidence="2" id="KW-0808">Transferase</keyword>
<keyword evidence="3" id="KW-1185">Reference proteome</keyword>
<dbReference type="RefSeq" id="WP_212508553.1">
    <property type="nucleotide sequence ID" value="NZ_CP060696.1"/>
</dbReference>
<sequence length="222" mass="25372">MNIDEWMKAYVKIVRNIFTDRIVFIGLQGSCARKEMTAESDIDVVLVLDTVSLEDLHSYRNAIADMPDRDKICGFVSGMAEISNWYPADLFQFYYDTKPVLGSLNFLLPKISPSDIQYAVRIGACNIYHMCVHNVVHEHSTEVLKALYKSSIFVLQAHHFLLTQNYISRREDLLNAVTGTDLHILQTAVNLKKEPTISEKQFDACTKNLLEWSSDLIQSYKS</sequence>
<dbReference type="Pfam" id="PF01909">
    <property type="entry name" value="NTP_transf_2"/>
    <property type="match status" value="1"/>
</dbReference>
<name>A0A7G9WLC7_9FIRM</name>
<accession>A0A7G9WLC7</accession>